<protein>
    <submittedName>
        <fullName evidence="2">Uncharacterized protein</fullName>
    </submittedName>
</protein>
<gene>
    <name evidence="2" type="ORF">SDC9_76869</name>
</gene>
<keyword evidence="1" id="KW-0812">Transmembrane</keyword>
<sequence length="68" mass="7391">MATIGLVVTVVAVVELGVLAKLVLVSWRLLVVIAISLGGISRLRMRFTLLNHRLLFNRKIQLGLLGVG</sequence>
<dbReference type="EMBL" id="VSSQ01005755">
    <property type="protein sequence ID" value="MPM30321.1"/>
    <property type="molecule type" value="Genomic_DNA"/>
</dbReference>
<keyword evidence="1" id="KW-1133">Transmembrane helix</keyword>
<name>A0A644YR16_9ZZZZ</name>
<keyword evidence="1" id="KW-0472">Membrane</keyword>
<dbReference type="AlphaFoldDB" id="A0A644YR16"/>
<proteinExistence type="predicted"/>
<comment type="caution">
    <text evidence="2">The sequence shown here is derived from an EMBL/GenBank/DDBJ whole genome shotgun (WGS) entry which is preliminary data.</text>
</comment>
<evidence type="ECO:0000256" key="1">
    <source>
        <dbReference type="SAM" id="Phobius"/>
    </source>
</evidence>
<evidence type="ECO:0000313" key="2">
    <source>
        <dbReference type="EMBL" id="MPM30321.1"/>
    </source>
</evidence>
<reference evidence="2" key="1">
    <citation type="submission" date="2019-08" db="EMBL/GenBank/DDBJ databases">
        <authorList>
            <person name="Kucharzyk K."/>
            <person name="Murdoch R.W."/>
            <person name="Higgins S."/>
            <person name="Loffler F."/>
        </authorList>
    </citation>
    <scope>NUCLEOTIDE SEQUENCE</scope>
</reference>
<feature type="transmembrane region" description="Helical" evidence="1">
    <location>
        <begin position="26"/>
        <end position="43"/>
    </location>
</feature>
<accession>A0A644YR16</accession>
<organism evidence="2">
    <name type="scientific">bioreactor metagenome</name>
    <dbReference type="NCBI Taxonomy" id="1076179"/>
    <lineage>
        <taxon>unclassified sequences</taxon>
        <taxon>metagenomes</taxon>
        <taxon>ecological metagenomes</taxon>
    </lineage>
</organism>